<protein>
    <submittedName>
        <fullName evidence="2">Uncharacterized protein</fullName>
    </submittedName>
</protein>
<reference evidence="2" key="1">
    <citation type="journal article" date="2019" name="PLoS Negl. Trop. Dis.">
        <title>Revisiting the worldwide diversity of Leptospira species in the environment.</title>
        <authorList>
            <person name="Vincent A.T."/>
            <person name="Schiettekatte O."/>
            <person name="Bourhy P."/>
            <person name="Veyrier F.J."/>
            <person name="Picardeau M."/>
        </authorList>
    </citation>
    <scope>NUCLEOTIDE SEQUENCE [LARGE SCALE GENOMIC DNA]</scope>
    <source>
        <strain evidence="2">201800299</strain>
    </source>
</reference>
<dbReference type="RefSeq" id="WP_135595514.1">
    <property type="nucleotide sequence ID" value="NZ_RQEZ01000086.1"/>
</dbReference>
<keyword evidence="3" id="KW-1185">Reference proteome</keyword>
<dbReference type="EMBL" id="RQFA01000024">
    <property type="protein sequence ID" value="TGK36175.1"/>
    <property type="molecule type" value="Genomic_DNA"/>
</dbReference>
<evidence type="ECO:0000313" key="2">
    <source>
        <dbReference type="EMBL" id="TGK36175.1"/>
    </source>
</evidence>
<evidence type="ECO:0000256" key="1">
    <source>
        <dbReference type="SAM" id="MobiDB-lite"/>
    </source>
</evidence>
<name>A0A5F1YDG1_9LEPT</name>
<evidence type="ECO:0000313" key="3">
    <source>
        <dbReference type="Proteomes" id="UP000298277"/>
    </source>
</evidence>
<proteinExistence type="predicted"/>
<gene>
    <name evidence="2" type="ORF">EHQ17_04470</name>
</gene>
<feature type="region of interest" description="Disordered" evidence="1">
    <location>
        <begin position="1"/>
        <end position="62"/>
    </location>
</feature>
<organism evidence="2 3">
    <name type="scientific">Leptospira gomenensis</name>
    <dbReference type="NCBI Taxonomy" id="2484974"/>
    <lineage>
        <taxon>Bacteria</taxon>
        <taxon>Pseudomonadati</taxon>
        <taxon>Spirochaetota</taxon>
        <taxon>Spirochaetia</taxon>
        <taxon>Leptospirales</taxon>
        <taxon>Leptospiraceae</taxon>
        <taxon>Leptospira</taxon>
    </lineage>
</organism>
<dbReference type="Proteomes" id="UP000298277">
    <property type="component" value="Unassembled WGS sequence"/>
</dbReference>
<sequence length="62" mass="6776">MGQLSLNDFDTKLNPVREDLREAMSKPASSETPNEAKSPKSPKTKTEDETKPASSETPNEAN</sequence>
<comment type="caution">
    <text evidence="2">The sequence shown here is derived from an EMBL/GenBank/DDBJ whole genome shotgun (WGS) entry which is preliminary data.</text>
</comment>
<accession>A0A5F1YDG1</accession>
<feature type="compositionally biased region" description="Polar residues" evidence="1">
    <location>
        <begin position="52"/>
        <end position="62"/>
    </location>
</feature>
<feature type="compositionally biased region" description="Basic and acidic residues" evidence="1">
    <location>
        <begin position="9"/>
        <end position="24"/>
    </location>
</feature>
<dbReference type="AlphaFoldDB" id="A0A5F1YDG1"/>